<protein>
    <submittedName>
        <fullName evidence="2">Uncharacterized protein</fullName>
    </submittedName>
</protein>
<organism evidence="2 3">
    <name type="scientific">Cronartium quercuum f. sp. fusiforme G11</name>
    <dbReference type="NCBI Taxonomy" id="708437"/>
    <lineage>
        <taxon>Eukaryota</taxon>
        <taxon>Fungi</taxon>
        <taxon>Dikarya</taxon>
        <taxon>Basidiomycota</taxon>
        <taxon>Pucciniomycotina</taxon>
        <taxon>Pucciniomycetes</taxon>
        <taxon>Pucciniales</taxon>
        <taxon>Coleosporiaceae</taxon>
        <taxon>Cronartium</taxon>
    </lineage>
</organism>
<evidence type="ECO:0000313" key="3">
    <source>
        <dbReference type="Proteomes" id="UP000886653"/>
    </source>
</evidence>
<keyword evidence="1" id="KW-0732">Signal</keyword>
<dbReference type="AlphaFoldDB" id="A0A9P6TCP7"/>
<accession>A0A9P6TCP7</accession>
<keyword evidence="3" id="KW-1185">Reference proteome</keyword>
<dbReference type="Proteomes" id="UP000886653">
    <property type="component" value="Unassembled WGS sequence"/>
</dbReference>
<comment type="caution">
    <text evidence="2">The sequence shown here is derived from an EMBL/GenBank/DDBJ whole genome shotgun (WGS) entry which is preliminary data.</text>
</comment>
<name>A0A9P6TCP7_9BASI</name>
<sequence length="112" mass="11410">MFSSSSSLLLASISLVSLVTGQKVKIVSPESGCAVVPGSTLNLTLEVCGDLGHQVALGFGLNCNATDTKSLGNLLLGTLDTTTTTFDASTKQLTYPLQIPAADKFTDGVSGS</sequence>
<dbReference type="OrthoDB" id="10358785at2759"/>
<feature type="chain" id="PRO_5040320472" evidence="1">
    <location>
        <begin position="22"/>
        <end position="112"/>
    </location>
</feature>
<feature type="signal peptide" evidence="1">
    <location>
        <begin position="1"/>
        <end position="21"/>
    </location>
</feature>
<proteinExistence type="predicted"/>
<evidence type="ECO:0000256" key="1">
    <source>
        <dbReference type="SAM" id="SignalP"/>
    </source>
</evidence>
<reference evidence="2" key="1">
    <citation type="submission" date="2013-11" db="EMBL/GenBank/DDBJ databases">
        <title>Genome sequence of the fusiform rust pathogen reveals effectors for host alternation and coevolution with pine.</title>
        <authorList>
            <consortium name="DOE Joint Genome Institute"/>
            <person name="Smith K."/>
            <person name="Pendleton A."/>
            <person name="Kubisiak T."/>
            <person name="Anderson C."/>
            <person name="Salamov A."/>
            <person name="Aerts A."/>
            <person name="Riley R."/>
            <person name="Clum A."/>
            <person name="Lindquist E."/>
            <person name="Ence D."/>
            <person name="Campbell M."/>
            <person name="Kronenberg Z."/>
            <person name="Feau N."/>
            <person name="Dhillon B."/>
            <person name="Hamelin R."/>
            <person name="Burleigh J."/>
            <person name="Smith J."/>
            <person name="Yandell M."/>
            <person name="Nelson C."/>
            <person name="Grigoriev I."/>
            <person name="Davis J."/>
        </authorList>
    </citation>
    <scope>NUCLEOTIDE SEQUENCE</scope>
    <source>
        <strain evidence="2">G11</strain>
    </source>
</reference>
<evidence type="ECO:0000313" key="2">
    <source>
        <dbReference type="EMBL" id="KAG0145853.1"/>
    </source>
</evidence>
<gene>
    <name evidence="2" type="ORF">CROQUDRAFT_45154</name>
</gene>
<dbReference type="EMBL" id="MU167269">
    <property type="protein sequence ID" value="KAG0145853.1"/>
    <property type="molecule type" value="Genomic_DNA"/>
</dbReference>